<evidence type="ECO:0000313" key="1">
    <source>
        <dbReference type="EMBL" id="RON51822.1"/>
    </source>
</evidence>
<proteinExistence type="predicted"/>
<gene>
    <name evidence="1" type="ORF">BK665_18335</name>
</gene>
<name>A0A423KG88_9PSED</name>
<reference evidence="1 2" key="1">
    <citation type="submission" date="2016-10" db="EMBL/GenBank/DDBJ databases">
        <title>Comparative genome analysis of multiple Pseudomonas spp. focuses on biocontrol and plant growth promoting traits.</title>
        <authorList>
            <person name="Tao X.-Y."/>
            <person name="Taylor C.G."/>
        </authorList>
    </citation>
    <scope>NUCLEOTIDE SEQUENCE [LARGE SCALE GENOMIC DNA]</scope>
    <source>
        <strain evidence="1 2">39A2</strain>
    </source>
</reference>
<sequence length="66" mass="7213">MPALAALVKNFDDSFKAMAQQGREISSSVQASILTALVLARVTSYVAREILRAYDASYLMDVCTQL</sequence>
<dbReference type="AlphaFoldDB" id="A0A423KG88"/>
<organism evidence="1 2">
    <name type="scientific">Pseudomonas frederiksbergensis</name>
    <dbReference type="NCBI Taxonomy" id="104087"/>
    <lineage>
        <taxon>Bacteria</taxon>
        <taxon>Pseudomonadati</taxon>
        <taxon>Pseudomonadota</taxon>
        <taxon>Gammaproteobacteria</taxon>
        <taxon>Pseudomonadales</taxon>
        <taxon>Pseudomonadaceae</taxon>
        <taxon>Pseudomonas</taxon>
    </lineage>
</organism>
<comment type="caution">
    <text evidence="1">The sequence shown here is derived from an EMBL/GenBank/DDBJ whole genome shotgun (WGS) entry which is preliminary data.</text>
</comment>
<dbReference type="Proteomes" id="UP000283627">
    <property type="component" value="Unassembled WGS sequence"/>
</dbReference>
<protein>
    <submittedName>
        <fullName evidence="1">Uncharacterized protein</fullName>
    </submittedName>
</protein>
<accession>A0A423KG88</accession>
<dbReference type="EMBL" id="MOBP01000012">
    <property type="protein sequence ID" value="RON51822.1"/>
    <property type="molecule type" value="Genomic_DNA"/>
</dbReference>
<evidence type="ECO:0000313" key="2">
    <source>
        <dbReference type="Proteomes" id="UP000283627"/>
    </source>
</evidence>